<organism evidence="2">
    <name type="scientific">uncultured prokaryote</name>
    <dbReference type="NCBI Taxonomy" id="198431"/>
    <lineage>
        <taxon>unclassified sequences</taxon>
        <taxon>environmental samples</taxon>
    </lineage>
</organism>
<evidence type="ECO:0000313" key="2">
    <source>
        <dbReference type="EMBL" id="CRY94208.1"/>
    </source>
</evidence>
<feature type="domain" description="Helix-turn-helix" evidence="1">
    <location>
        <begin position="9"/>
        <end position="58"/>
    </location>
</feature>
<dbReference type="InterPro" id="IPR009061">
    <property type="entry name" value="DNA-bd_dom_put_sf"/>
</dbReference>
<dbReference type="InterPro" id="IPR041657">
    <property type="entry name" value="HTH_17"/>
</dbReference>
<evidence type="ECO:0000259" key="1">
    <source>
        <dbReference type="Pfam" id="PF12728"/>
    </source>
</evidence>
<name>A0A0H5PX86_9ZZZZ</name>
<accession>A0A0H5PX86</accession>
<keyword evidence="2" id="KW-0614">Plasmid</keyword>
<dbReference type="SUPFAM" id="SSF46955">
    <property type="entry name" value="Putative DNA-binding domain"/>
    <property type="match status" value="1"/>
</dbReference>
<sequence>MLVVDGLKLYTRKELASMLNVGIATIMNYQKKGELRSVKIGKAIYSSEEALRDFLNGRIPELRDRNKAESK</sequence>
<dbReference type="EMBL" id="LN852889">
    <property type="protein sequence ID" value="CRY94208.1"/>
    <property type="molecule type" value="Genomic_DNA"/>
</dbReference>
<geneLocation type="plasmid" evidence="2">
    <name>pRGRH0210</name>
</geneLocation>
<dbReference type="Pfam" id="PF12728">
    <property type="entry name" value="HTH_17"/>
    <property type="match status" value="1"/>
</dbReference>
<reference evidence="2" key="1">
    <citation type="submission" date="2015-06" db="EMBL/GenBank/DDBJ databases">
        <authorList>
            <person name="Joergensen T."/>
        </authorList>
    </citation>
    <scope>NUCLEOTIDE SEQUENCE</scope>
    <source>
        <plasmid evidence="2">pRGRH0210</plasmid>
    </source>
</reference>
<proteinExistence type="predicted"/>
<dbReference type="AlphaFoldDB" id="A0A0H5PX86"/>
<protein>
    <recommendedName>
        <fullName evidence="1">Helix-turn-helix domain-containing protein</fullName>
    </recommendedName>
</protein>
<reference evidence="2" key="2">
    <citation type="submission" date="2015-07" db="EMBL/GenBank/DDBJ databases">
        <title>Plasmids, circular viruses and viroids from rat gut.</title>
        <authorList>
            <person name="Jorgensen T.J."/>
            <person name="Hansen M.A."/>
            <person name="Xu Z."/>
            <person name="Tabak M.A."/>
            <person name="Sorensen S.J."/>
            <person name="Hansen L.H."/>
        </authorList>
    </citation>
    <scope>NUCLEOTIDE SEQUENCE</scope>
    <source>
        <plasmid evidence="2">pRGRH0210</plasmid>
    </source>
</reference>